<dbReference type="Gene3D" id="3.40.950.10">
    <property type="entry name" value="Fe-only Hydrogenase (Larger Subunit), Chain L, domain 3"/>
    <property type="match status" value="1"/>
</dbReference>
<protein>
    <submittedName>
        <fullName evidence="5">[FeFe] hydrogenase, group B1/B3</fullName>
    </submittedName>
</protein>
<dbReference type="InterPro" id="IPR004108">
    <property type="entry name" value="Fe_hydrogenase_lsu_C"/>
</dbReference>
<dbReference type="PROSITE" id="PS00198">
    <property type="entry name" value="4FE4S_FER_1"/>
    <property type="match status" value="1"/>
</dbReference>
<evidence type="ECO:0000313" key="5">
    <source>
        <dbReference type="EMBL" id="QDR82409.1"/>
    </source>
</evidence>
<evidence type="ECO:0000256" key="3">
    <source>
        <dbReference type="ARBA" id="ARBA00023014"/>
    </source>
</evidence>
<dbReference type="Pfam" id="PF02906">
    <property type="entry name" value="Fe_hyd_lg_C"/>
    <property type="match status" value="1"/>
</dbReference>
<keyword evidence="1" id="KW-0479">Metal-binding</keyword>
<gene>
    <name evidence="5" type="ORF">SPTER_38370</name>
</gene>
<dbReference type="InterPro" id="IPR050340">
    <property type="entry name" value="Cytosolic_Fe-S_CAF"/>
</dbReference>
<organism evidence="5 6">
    <name type="scientific">Sporomusa termitida</name>
    <dbReference type="NCBI Taxonomy" id="2377"/>
    <lineage>
        <taxon>Bacteria</taxon>
        <taxon>Bacillati</taxon>
        <taxon>Bacillota</taxon>
        <taxon>Negativicutes</taxon>
        <taxon>Selenomonadales</taxon>
        <taxon>Sporomusaceae</taxon>
        <taxon>Sporomusa</taxon>
    </lineage>
</organism>
<evidence type="ECO:0000313" key="6">
    <source>
        <dbReference type="Proteomes" id="UP000320776"/>
    </source>
</evidence>
<dbReference type="Proteomes" id="UP000320776">
    <property type="component" value="Chromosome"/>
</dbReference>
<dbReference type="InterPro" id="IPR017900">
    <property type="entry name" value="4Fe4S_Fe_S_CS"/>
</dbReference>
<dbReference type="GO" id="GO:0051536">
    <property type="term" value="F:iron-sulfur cluster binding"/>
    <property type="evidence" value="ECO:0007669"/>
    <property type="project" value="UniProtKB-KW"/>
</dbReference>
<accession>A0A517DYH3</accession>
<keyword evidence="6" id="KW-1185">Reference proteome</keyword>
<feature type="domain" description="4Fe-4S ferredoxin-type" evidence="4">
    <location>
        <begin position="59"/>
        <end position="87"/>
    </location>
</feature>
<evidence type="ECO:0000256" key="2">
    <source>
        <dbReference type="ARBA" id="ARBA00023004"/>
    </source>
</evidence>
<dbReference type="InterPro" id="IPR009016">
    <property type="entry name" value="Fe_hydrogenase"/>
</dbReference>
<evidence type="ECO:0000256" key="1">
    <source>
        <dbReference type="ARBA" id="ARBA00022723"/>
    </source>
</evidence>
<dbReference type="GO" id="GO:0046872">
    <property type="term" value="F:metal ion binding"/>
    <property type="evidence" value="ECO:0007669"/>
    <property type="project" value="UniProtKB-KW"/>
</dbReference>
<dbReference type="RefSeq" id="WP_246105358.1">
    <property type="nucleotide sequence ID" value="NZ_CP036259.1"/>
</dbReference>
<dbReference type="PROSITE" id="PS51379">
    <property type="entry name" value="4FE4S_FER_2"/>
    <property type="match status" value="2"/>
</dbReference>
<dbReference type="SUPFAM" id="SSF54862">
    <property type="entry name" value="4Fe-4S ferredoxins"/>
    <property type="match status" value="1"/>
</dbReference>
<reference evidence="5 6" key="1">
    <citation type="submission" date="2019-02" db="EMBL/GenBank/DDBJ databases">
        <title>Closed genome of Sporomusa termitida DSM 4440.</title>
        <authorList>
            <person name="Poehlein A."/>
            <person name="Daniel R."/>
        </authorList>
    </citation>
    <scope>NUCLEOTIDE SEQUENCE [LARGE SCALE GENOMIC DNA]</scope>
    <source>
        <strain evidence="5 6">DSM 4440</strain>
    </source>
</reference>
<proteinExistence type="predicted"/>
<dbReference type="PANTHER" id="PTHR11615">
    <property type="entry name" value="NITRATE, FORMATE, IRON DEHYDROGENASE"/>
    <property type="match status" value="1"/>
</dbReference>
<evidence type="ECO:0000259" key="4">
    <source>
        <dbReference type="PROSITE" id="PS51379"/>
    </source>
</evidence>
<dbReference type="EMBL" id="CP036259">
    <property type="protein sequence ID" value="QDR82409.1"/>
    <property type="molecule type" value="Genomic_DNA"/>
</dbReference>
<dbReference type="AlphaFoldDB" id="A0A517DYH3"/>
<dbReference type="SUPFAM" id="SSF53920">
    <property type="entry name" value="Fe-only hydrogenase"/>
    <property type="match status" value="1"/>
</dbReference>
<name>A0A517DYH3_9FIRM</name>
<dbReference type="KEGG" id="sted:SPTER_38370"/>
<dbReference type="Gene3D" id="3.30.70.20">
    <property type="match status" value="1"/>
</dbReference>
<keyword evidence="2" id="KW-0408">Iron</keyword>
<feature type="domain" description="4Fe-4S ferredoxin-type" evidence="4">
    <location>
        <begin position="26"/>
        <end position="55"/>
    </location>
</feature>
<keyword evidence="3" id="KW-0411">Iron-sulfur</keyword>
<dbReference type="InterPro" id="IPR017896">
    <property type="entry name" value="4Fe4S_Fe-S-bd"/>
</dbReference>
<sequence length="372" mass="40887">MFCGISKTAGRQRAASRAMTRPQRQTEITLAGHRCRTCRLCLEACPLSSGRSRPGCLSVQPIVSQDCITCGACFRRCPHQAVDYQDDIQAFLAELTAGKPLALLVAPAVQRHFPAYRRLFGYLQTLGVTAFYNVLLRADITIWAYVHILRRNRGTPYISSPCAAVNNYIIKHAPRLQAHLLPVYSPLQCAAIYLKKYAAVREQLAFLSPCIAKRGEIRLNRPQPYGIEYSVTIGRLQQYLHAAGIDLNRYDPVDFTDAGEGNGQTLGAYGGICECLAGHLPPGSYQKISGTGSVYPFLADYQQALAKKYPLPTLTEVYNCAGGCDRGTGVGAYLSNIETPGGRQPDQNQAQTAAAIFSRFDRELNVADFIRI</sequence>